<organism evidence="1 2">
    <name type="scientific">Pseudoalteromonas luteoviolacea (strain 2ta16)</name>
    <dbReference type="NCBI Taxonomy" id="1353533"/>
    <lineage>
        <taxon>Bacteria</taxon>
        <taxon>Pseudomonadati</taxon>
        <taxon>Pseudomonadota</taxon>
        <taxon>Gammaproteobacteria</taxon>
        <taxon>Alteromonadales</taxon>
        <taxon>Pseudoalteromonadaceae</taxon>
        <taxon>Pseudoalteromonas</taxon>
    </lineage>
</organism>
<name>V4GZI7_PSEL2</name>
<dbReference type="PATRIC" id="fig|1353533.3.peg.5137"/>
<protein>
    <submittedName>
        <fullName evidence="1">Uncharacterized protein</fullName>
    </submittedName>
</protein>
<dbReference type="AlphaFoldDB" id="V4GZI7"/>
<dbReference type="RefSeq" id="WP_023401963.1">
    <property type="nucleotide sequence ID" value="NZ_AUSV01000134.1"/>
</dbReference>
<reference evidence="1 2" key="1">
    <citation type="submission" date="2013-07" db="EMBL/GenBank/DDBJ databases">
        <title>Draft genome sequence of Pseudoalteromonas luteoviolacea 2ta16.</title>
        <authorList>
            <person name="Allen E.E."/>
            <person name="Azam F."/>
            <person name="Podell S."/>
        </authorList>
    </citation>
    <scope>NUCLEOTIDE SEQUENCE [LARGE SCALE GENOMIC DNA]</scope>
    <source>
        <strain evidence="1 2">2ta16</strain>
    </source>
</reference>
<proteinExistence type="predicted"/>
<dbReference type="Proteomes" id="UP000017820">
    <property type="component" value="Unassembled WGS sequence"/>
</dbReference>
<dbReference type="GeneID" id="29919503"/>
<evidence type="ECO:0000313" key="1">
    <source>
        <dbReference type="EMBL" id="ESP90606.1"/>
    </source>
</evidence>
<sequence length="124" mass="13550">MLKPISQVFIIIAMLIAFVGQAVAYNFTMSFEQASTSLDLTHAPQTLTEHSSKANASEADDCCEVECCENDCVCPGNACISLMYLSTDVQSARVVKHSELVINIDISRPIPMTDSLFRPPIFTS</sequence>
<evidence type="ECO:0000313" key="2">
    <source>
        <dbReference type="Proteomes" id="UP000017820"/>
    </source>
</evidence>
<accession>V4GZI7</accession>
<gene>
    <name evidence="1" type="ORF">PL2TA16_01710</name>
</gene>
<dbReference type="EMBL" id="AUSV01000134">
    <property type="protein sequence ID" value="ESP90606.1"/>
    <property type="molecule type" value="Genomic_DNA"/>
</dbReference>
<comment type="caution">
    <text evidence="1">The sequence shown here is derived from an EMBL/GenBank/DDBJ whole genome shotgun (WGS) entry which is preliminary data.</text>
</comment>